<feature type="chain" id="PRO_5019493182" description="Lipoprotein LprG" evidence="1">
    <location>
        <begin position="25"/>
        <end position="287"/>
    </location>
</feature>
<feature type="signal peptide" evidence="1">
    <location>
        <begin position="1"/>
        <end position="24"/>
    </location>
</feature>
<dbReference type="EMBL" id="SAUN01000001">
    <property type="protein sequence ID" value="RVX47237.1"/>
    <property type="molecule type" value="Genomic_DNA"/>
</dbReference>
<organism evidence="2 3">
    <name type="scientific">Nonomuraea polychroma</name>
    <dbReference type="NCBI Taxonomy" id="46176"/>
    <lineage>
        <taxon>Bacteria</taxon>
        <taxon>Bacillati</taxon>
        <taxon>Actinomycetota</taxon>
        <taxon>Actinomycetes</taxon>
        <taxon>Streptosporangiales</taxon>
        <taxon>Streptosporangiaceae</taxon>
        <taxon>Nonomuraea</taxon>
    </lineage>
</organism>
<evidence type="ECO:0000313" key="3">
    <source>
        <dbReference type="Proteomes" id="UP000284824"/>
    </source>
</evidence>
<evidence type="ECO:0000313" key="2">
    <source>
        <dbReference type="EMBL" id="RVX47237.1"/>
    </source>
</evidence>
<protein>
    <recommendedName>
        <fullName evidence="4">Lipoprotein LprG</fullName>
    </recommendedName>
</protein>
<keyword evidence="3" id="KW-1185">Reference proteome</keyword>
<dbReference type="Proteomes" id="UP000284824">
    <property type="component" value="Unassembled WGS sequence"/>
</dbReference>
<name>A0A438MN67_9ACTN</name>
<comment type="caution">
    <text evidence="2">The sequence shown here is derived from an EMBL/GenBank/DDBJ whole genome shotgun (WGS) entry which is preliminary data.</text>
</comment>
<dbReference type="AlphaFoldDB" id="A0A438MN67"/>
<keyword evidence="1" id="KW-0732">Signal</keyword>
<proteinExistence type="predicted"/>
<accession>A0A438MN67</accession>
<evidence type="ECO:0008006" key="4">
    <source>
        <dbReference type="Google" id="ProtNLM"/>
    </source>
</evidence>
<gene>
    <name evidence="2" type="ORF">EDD27_10160</name>
</gene>
<sequence>MKRMLAGVVLATTATLIAATPAMAAAPKDPVVAVKKQLAPGKGVKFTERTTLEADGDRQIFVRRSGTLQFGKSGIAASDITGRFNISLKDLGENTEDVPELLKALATPERTIRVGTTSYVSGGMWSTLLPEGKTWLKFPKGPTGGITGALGQPLNLAETATLKTLLKGAKPVSGGYAGKVMVGDLWKVSPWYRATALDKPSKKQQKSTISWRLTLNSAGLPTRLVSTFPIAAVSSGKGTLSVDTRFSDWGTAVSIKAPPAEEVATKFKDGEEADPSEILNSFGNVTM</sequence>
<reference evidence="2 3" key="1">
    <citation type="submission" date="2019-01" db="EMBL/GenBank/DDBJ databases">
        <title>Sequencing the genomes of 1000 actinobacteria strains.</title>
        <authorList>
            <person name="Klenk H.-P."/>
        </authorList>
    </citation>
    <scope>NUCLEOTIDE SEQUENCE [LARGE SCALE GENOMIC DNA]</scope>
    <source>
        <strain evidence="2 3">DSM 43925</strain>
    </source>
</reference>
<dbReference type="RefSeq" id="WP_127939701.1">
    <property type="nucleotide sequence ID" value="NZ_SAUN01000001.1"/>
</dbReference>
<dbReference type="Gene3D" id="2.50.20.20">
    <property type="match status" value="1"/>
</dbReference>
<evidence type="ECO:0000256" key="1">
    <source>
        <dbReference type="SAM" id="SignalP"/>
    </source>
</evidence>
<dbReference type="OrthoDB" id="3515039at2"/>